<name>A0A5S4EQK5_9PROT</name>
<dbReference type="AlphaFoldDB" id="A0A5S4EQK5"/>
<sequence>MKRGRLAPGEAGHQPHRHAPDTRQDEGCTGRLVRITDGDDAPTLKPDAAHHVEVRPETSGPCSHQAAPKAARPRPAWRAAYASRSARVEAAARPTSARTPSSTVRRRGLLCGEVVMAGMSPAGGPMMRSRPCCFTPALVAAALVATIASAFASPPGREDAPRHEQAARPDPAYAKPIERVWVYAKDPGGGVPFEAIYDGRTVTFGPDAAHAFQLGQ</sequence>
<feature type="compositionally biased region" description="Basic and acidic residues" evidence="1">
    <location>
        <begin position="18"/>
        <end position="28"/>
    </location>
</feature>
<feature type="compositionally biased region" description="Low complexity" evidence="1">
    <location>
        <begin position="66"/>
        <end position="76"/>
    </location>
</feature>
<accession>A0A5S4EQK5</accession>
<organism evidence="2 3">
    <name type="scientific">Candidatus Accumulibacter phosphatis</name>
    <dbReference type="NCBI Taxonomy" id="327160"/>
    <lineage>
        <taxon>Bacteria</taxon>
        <taxon>Pseudomonadati</taxon>
        <taxon>Pseudomonadota</taxon>
        <taxon>Betaproteobacteria</taxon>
        <taxon>Candidatus Accumulibacter</taxon>
    </lineage>
</organism>
<reference evidence="2 3" key="1">
    <citation type="submission" date="2019-04" db="EMBL/GenBank/DDBJ databases">
        <title>A novel phosphate-accumulating bacterium identified in bioreactor for phosphate removal from wastewater.</title>
        <authorList>
            <person name="Kotlyarov R.Y."/>
            <person name="Beletsky A.V."/>
            <person name="Kallistova A.Y."/>
            <person name="Dorofeev A.G."/>
            <person name="Nikolaev Y.Y."/>
            <person name="Pimenov N.V."/>
            <person name="Ravin N.V."/>
            <person name="Mardanov A.V."/>
        </authorList>
    </citation>
    <scope>NUCLEOTIDE SEQUENCE [LARGE SCALE GENOMIC DNA]</scope>
    <source>
        <strain evidence="2 3">Bin19</strain>
    </source>
</reference>
<gene>
    <name evidence="2" type="ORF">ACCUM_2694</name>
</gene>
<proteinExistence type="predicted"/>
<feature type="region of interest" description="Disordered" evidence="1">
    <location>
        <begin position="1"/>
        <end position="29"/>
    </location>
</feature>
<keyword evidence="3" id="KW-1185">Reference proteome</keyword>
<protein>
    <submittedName>
        <fullName evidence="2">Uncharacterized protein</fullName>
    </submittedName>
</protein>
<dbReference type="Proteomes" id="UP000306324">
    <property type="component" value="Unassembled WGS sequence"/>
</dbReference>
<dbReference type="EMBL" id="SWAD01000018">
    <property type="protein sequence ID" value="TMQ77747.1"/>
    <property type="molecule type" value="Genomic_DNA"/>
</dbReference>
<feature type="region of interest" description="Disordered" evidence="1">
    <location>
        <begin position="54"/>
        <end position="76"/>
    </location>
</feature>
<evidence type="ECO:0000313" key="2">
    <source>
        <dbReference type="EMBL" id="TMQ77747.1"/>
    </source>
</evidence>
<comment type="caution">
    <text evidence="2">The sequence shown here is derived from an EMBL/GenBank/DDBJ whole genome shotgun (WGS) entry which is preliminary data.</text>
</comment>
<evidence type="ECO:0000256" key="1">
    <source>
        <dbReference type="SAM" id="MobiDB-lite"/>
    </source>
</evidence>
<evidence type="ECO:0000313" key="3">
    <source>
        <dbReference type="Proteomes" id="UP000306324"/>
    </source>
</evidence>